<dbReference type="AlphaFoldDB" id="A0A6A1VH55"/>
<accession>A0A6A1VH55</accession>
<dbReference type="InterPro" id="IPR013103">
    <property type="entry name" value="RVT_2"/>
</dbReference>
<protein>
    <submittedName>
        <fullName evidence="2">Retrovirus-related Pol polyprotein from transposon TNT 1-94</fullName>
    </submittedName>
</protein>
<evidence type="ECO:0000313" key="2">
    <source>
        <dbReference type="EMBL" id="KAB1212189.1"/>
    </source>
</evidence>
<proteinExistence type="predicted"/>
<evidence type="ECO:0000313" key="3">
    <source>
        <dbReference type="Proteomes" id="UP000516437"/>
    </source>
</evidence>
<gene>
    <name evidence="2" type="ORF">CJ030_MR5G001729</name>
</gene>
<comment type="caution">
    <text evidence="2">The sequence shown here is derived from an EMBL/GenBank/DDBJ whole genome shotgun (WGS) entry which is preliminary data.</text>
</comment>
<dbReference type="EMBL" id="RXIC02000023">
    <property type="protein sequence ID" value="KAB1212189.1"/>
    <property type="molecule type" value="Genomic_DNA"/>
</dbReference>
<reference evidence="2 3" key="1">
    <citation type="journal article" date="2019" name="Plant Biotechnol. J.">
        <title>The red bayberry genome and genetic basis of sex determination.</title>
        <authorList>
            <person name="Jia H.M."/>
            <person name="Jia H.J."/>
            <person name="Cai Q.L."/>
            <person name="Wang Y."/>
            <person name="Zhao H.B."/>
            <person name="Yang W.F."/>
            <person name="Wang G.Y."/>
            <person name="Li Y.H."/>
            <person name="Zhan D.L."/>
            <person name="Shen Y.T."/>
            <person name="Niu Q.F."/>
            <person name="Chang L."/>
            <person name="Qiu J."/>
            <person name="Zhao L."/>
            <person name="Xie H.B."/>
            <person name="Fu W.Y."/>
            <person name="Jin J."/>
            <person name="Li X.W."/>
            <person name="Jiao Y."/>
            <person name="Zhou C.C."/>
            <person name="Tu T."/>
            <person name="Chai C.Y."/>
            <person name="Gao J.L."/>
            <person name="Fan L.J."/>
            <person name="van de Weg E."/>
            <person name="Wang J.Y."/>
            <person name="Gao Z.S."/>
        </authorList>
    </citation>
    <scope>NUCLEOTIDE SEQUENCE [LARGE SCALE GENOMIC DNA]</scope>
    <source>
        <tissue evidence="2">Leaves</tissue>
    </source>
</reference>
<organism evidence="2 3">
    <name type="scientific">Morella rubra</name>
    <name type="common">Chinese bayberry</name>
    <dbReference type="NCBI Taxonomy" id="262757"/>
    <lineage>
        <taxon>Eukaryota</taxon>
        <taxon>Viridiplantae</taxon>
        <taxon>Streptophyta</taxon>
        <taxon>Embryophyta</taxon>
        <taxon>Tracheophyta</taxon>
        <taxon>Spermatophyta</taxon>
        <taxon>Magnoliopsida</taxon>
        <taxon>eudicotyledons</taxon>
        <taxon>Gunneridae</taxon>
        <taxon>Pentapetalae</taxon>
        <taxon>rosids</taxon>
        <taxon>fabids</taxon>
        <taxon>Fagales</taxon>
        <taxon>Myricaceae</taxon>
        <taxon>Morella</taxon>
    </lineage>
</organism>
<dbReference type="Pfam" id="PF07727">
    <property type="entry name" value="RVT_2"/>
    <property type="match status" value="1"/>
</dbReference>
<keyword evidence="3" id="KW-1185">Reference proteome</keyword>
<evidence type="ECO:0000259" key="1">
    <source>
        <dbReference type="Pfam" id="PF07727"/>
    </source>
</evidence>
<dbReference type="Proteomes" id="UP000516437">
    <property type="component" value="Chromosome 5"/>
</dbReference>
<sequence length="56" mass="6252">MFTPIAKMIAIRTILAIATSKSWSSHQMVVKSAFLHGDLKEEIYVKHPSVLHKGCT</sequence>
<name>A0A6A1VH55_9ROSI</name>
<feature type="domain" description="Reverse transcriptase Ty1/copia-type" evidence="1">
    <location>
        <begin position="2"/>
        <end position="49"/>
    </location>
</feature>
<dbReference type="OrthoDB" id="1747567at2759"/>